<accession>F0WF63</accession>
<dbReference type="SUPFAM" id="SSF57903">
    <property type="entry name" value="FYVE/PHD zinc finger"/>
    <property type="match status" value="1"/>
</dbReference>
<name>F0WF63_9STRA</name>
<feature type="coiled-coil region" evidence="4">
    <location>
        <begin position="328"/>
        <end position="355"/>
    </location>
</feature>
<feature type="coiled-coil region" evidence="4">
    <location>
        <begin position="222"/>
        <end position="284"/>
    </location>
</feature>
<dbReference type="InterPro" id="IPR013083">
    <property type="entry name" value="Znf_RING/FYVE/PHD"/>
</dbReference>
<dbReference type="SMART" id="SM00249">
    <property type="entry name" value="PHD"/>
    <property type="match status" value="1"/>
</dbReference>
<dbReference type="InterPro" id="IPR011011">
    <property type="entry name" value="Znf_FYVE_PHD"/>
</dbReference>
<organism evidence="6">
    <name type="scientific">Albugo laibachii Nc14</name>
    <dbReference type="NCBI Taxonomy" id="890382"/>
    <lineage>
        <taxon>Eukaryota</taxon>
        <taxon>Sar</taxon>
        <taxon>Stramenopiles</taxon>
        <taxon>Oomycota</taxon>
        <taxon>Peronosporomycetes</taxon>
        <taxon>Albuginales</taxon>
        <taxon>Albuginaceae</taxon>
        <taxon>Albugo</taxon>
    </lineage>
</organism>
<gene>
    <name evidence="6" type="primary">AlNc14C80G5257</name>
    <name evidence="6" type="ORF">ALNC14_059880</name>
</gene>
<dbReference type="EMBL" id="FR824125">
    <property type="protein sequence ID" value="CCA19845.1"/>
    <property type="molecule type" value="Genomic_DNA"/>
</dbReference>
<proteinExistence type="predicted"/>
<reference evidence="6" key="1">
    <citation type="journal article" date="2011" name="PLoS Biol.">
        <title>Gene gain and loss during evolution of obligate parasitism in the white rust pathogen of Arabidopsis thaliana.</title>
        <authorList>
            <person name="Kemen E."/>
            <person name="Gardiner A."/>
            <person name="Schultz-Larsen T."/>
            <person name="Kemen A.C."/>
            <person name="Balmuth A.L."/>
            <person name="Robert-Seilaniantz A."/>
            <person name="Bailey K."/>
            <person name="Holub E."/>
            <person name="Studholme D.J."/>
            <person name="Maclean D."/>
            <person name="Jones J.D."/>
        </authorList>
    </citation>
    <scope>NUCLEOTIDE SEQUENCE</scope>
</reference>
<evidence type="ECO:0000256" key="4">
    <source>
        <dbReference type="SAM" id="Coils"/>
    </source>
</evidence>
<reference evidence="6" key="2">
    <citation type="submission" date="2011-02" db="EMBL/GenBank/DDBJ databases">
        <authorList>
            <person name="MacLean D."/>
        </authorList>
    </citation>
    <scope>NUCLEOTIDE SEQUENCE</scope>
</reference>
<dbReference type="HOGENOM" id="CLU_561913_0_0_1"/>
<keyword evidence="1" id="KW-0479">Metal-binding</keyword>
<dbReference type="InterPro" id="IPR001965">
    <property type="entry name" value="Znf_PHD"/>
</dbReference>
<protein>
    <submittedName>
        <fullName evidence="6">Viral Atype inclusion protein putative</fullName>
    </submittedName>
</protein>
<dbReference type="CDD" id="cd15489">
    <property type="entry name" value="PHD_SF"/>
    <property type="match status" value="1"/>
</dbReference>
<dbReference type="Gene3D" id="3.30.40.10">
    <property type="entry name" value="Zinc/RING finger domain, C3HC4 (zinc finger)"/>
    <property type="match status" value="1"/>
</dbReference>
<dbReference type="GO" id="GO:0008270">
    <property type="term" value="F:zinc ion binding"/>
    <property type="evidence" value="ECO:0007669"/>
    <property type="project" value="UniProtKB-KW"/>
</dbReference>
<evidence type="ECO:0000313" key="6">
    <source>
        <dbReference type="EMBL" id="CCA19845.1"/>
    </source>
</evidence>
<keyword evidence="4" id="KW-0175">Coiled coil</keyword>
<feature type="coiled-coil region" evidence="4">
    <location>
        <begin position="35"/>
        <end position="69"/>
    </location>
</feature>
<sequence length="486" mass="57302">MDREQALFSALSREENAKSVLLSLHLKQTQSIELISNALEHAARVYEEKKQLEENINLQEERMRAIESERITEKKKIEMQMRTQTAETHQFIRQLSQWENSKCLWMEEKRQLEQQVDSEVRIRKELEKEITELQSKEKERAKLEWKQTAKEFQSKEKKIIQTISCTQQRMQSLQGYMERVNAKLSAYGEQIERMKQDRAGRLDRYNVVDKEESHSDRDLLQLMEEKEARRLLQEECDTMRIENVILKTRNEELERTSSTLQESLKSIRERIQVQENVIKEYESSSCEGTKVIAMLQDALDEAFTSSNSMEKRADVMLREAEQRYLTEKDEMTGTLDRYKTRITQLEAEIEKTFQQKLLERLKSEKNVTNCIGNVMETDRQEPTDQHAAPTTSDYPFERTEIDKSNDTLRLPGEQIDPYRTENAEPPVCICSTCREEGFGFMVKCHKCKDPFHARCIKLAPSKKRSIVTFTCSRCRPPLRPEKMRKS</sequence>
<dbReference type="AlphaFoldDB" id="F0WF63"/>
<dbReference type="Pfam" id="PF00628">
    <property type="entry name" value="PHD"/>
    <property type="match status" value="1"/>
</dbReference>
<keyword evidence="3" id="KW-0862">Zinc</keyword>
<feature type="coiled-coil region" evidence="4">
    <location>
        <begin position="109"/>
        <end position="146"/>
    </location>
</feature>
<evidence type="ECO:0000256" key="3">
    <source>
        <dbReference type="ARBA" id="ARBA00022833"/>
    </source>
</evidence>
<keyword evidence="2" id="KW-0863">Zinc-finger</keyword>
<evidence type="ECO:0000256" key="1">
    <source>
        <dbReference type="ARBA" id="ARBA00022723"/>
    </source>
</evidence>
<feature type="domain" description="Zinc finger PHD-type" evidence="5">
    <location>
        <begin position="429"/>
        <end position="475"/>
    </location>
</feature>
<evidence type="ECO:0000256" key="2">
    <source>
        <dbReference type="ARBA" id="ARBA00022771"/>
    </source>
</evidence>
<dbReference type="InterPro" id="IPR019787">
    <property type="entry name" value="Znf_PHD-finger"/>
</dbReference>
<evidence type="ECO:0000259" key="5">
    <source>
        <dbReference type="SMART" id="SM00249"/>
    </source>
</evidence>